<reference evidence="1 2" key="1">
    <citation type="submission" date="2024-05" db="EMBL/GenBank/DDBJ databases">
        <title>A draft genome resource for the thread blight pathogen Marasmius tenuissimus strain MS-2.</title>
        <authorList>
            <person name="Yulfo-Soto G.E."/>
            <person name="Baruah I.K."/>
            <person name="Amoako-Attah I."/>
            <person name="Bukari Y."/>
            <person name="Meinhardt L.W."/>
            <person name="Bailey B.A."/>
            <person name="Cohen S.P."/>
        </authorList>
    </citation>
    <scope>NUCLEOTIDE SEQUENCE [LARGE SCALE GENOMIC DNA]</scope>
    <source>
        <strain evidence="1 2">MS-2</strain>
    </source>
</reference>
<dbReference type="Proteomes" id="UP001437256">
    <property type="component" value="Unassembled WGS sequence"/>
</dbReference>
<accession>A0ABR2ZXR6</accession>
<proteinExistence type="predicted"/>
<protein>
    <submittedName>
        <fullName evidence="1">Uncharacterized protein</fullName>
    </submittedName>
</protein>
<keyword evidence="2" id="KW-1185">Reference proteome</keyword>
<organism evidence="1 2">
    <name type="scientific">Marasmius tenuissimus</name>
    <dbReference type="NCBI Taxonomy" id="585030"/>
    <lineage>
        <taxon>Eukaryota</taxon>
        <taxon>Fungi</taxon>
        <taxon>Dikarya</taxon>
        <taxon>Basidiomycota</taxon>
        <taxon>Agaricomycotina</taxon>
        <taxon>Agaricomycetes</taxon>
        <taxon>Agaricomycetidae</taxon>
        <taxon>Agaricales</taxon>
        <taxon>Marasmiineae</taxon>
        <taxon>Marasmiaceae</taxon>
        <taxon>Marasmius</taxon>
    </lineage>
</organism>
<evidence type="ECO:0000313" key="2">
    <source>
        <dbReference type="Proteomes" id="UP001437256"/>
    </source>
</evidence>
<comment type="caution">
    <text evidence="1">The sequence shown here is derived from an EMBL/GenBank/DDBJ whole genome shotgun (WGS) entry which is preliminary data.</text>
</comment>
<name>A0ABR2ZXR6_9AGAR</name>
<gene>
    <name evidence="1" type="ORF">AAF712_007185</name>
</gene>
<sequence length="326" mass="37682">MLKCLGDLEHEVGGFILDMPETDTARAVFTFETGNKLDRNVYAYKPFTPRPTRIVHYPPKEVEFITTYRLWRGEWEPEDLVDLLRVDLERNNTEKDFAHPHIPDRESTRYTYVYSIDFANPPPLIDFGVVPQLVSGHREQPRRTMSLVDSCSFSVAAVFKVMQTYFNESEPRFNEDICSFPAYPSGVLLPPHTCVSNDSTSQWFRIGHSPSGWIGSAEMDKFRILNVDHHEFKRIVEDMIARSSDALDAHPVRCNQRNREGERKKNQEWDKRMIGNWEPSNHEMALFPECWSSFGCSPVIVCLCLLASRINIFRLVATLVGLFRVC</sequence>
<dbReference type="EMBL" id="JBBXMP010000042">
    <property type="protein sequence ID" value="KAL0065881.1"/>
    <property type="molecule type" value="Genomic_DNA"/>
</dbReference>
<evidence type="ECO:0000313" key="1">
    <source>
        <dbReference type="EMBL" id="KAL0065881.1"/>
    </source>
</evidence>